<proteinExistence type="predicted"/>
<reference evidence="2" key="1">
    <citation type="submission" date="2022-11" db="UniProtKB">
        <authorList>
            <consortium name="WormBaseParasite"/>
        </authorList>
    </citation>
    <scope>IDENTIFICATION</scope>
</reference>
<protein>
    <submittedName>
        <fullName evidence="2">Uncharacterized protein</fullName>
    </submittedName>
</protein>
<organism evidence="1 2">
    <name type="scientific">Panagrolaimus sp. PS1159</name>
    <dbReference type="NCBI Taxonomy" id="55785"/>
    <lineage>
        <taxon>Eukaryota</taxon>
        <taxon>Metazoa</taxon>
        <taxon>Ecdysozoa</taxon>
        <taxon>Nematoda</taxon>
        <taxon>Chromadorea</taxon>
        <taxon>Rhabditida</taxon>
        <taxon>Tylenchina</taxon>
        <taxon>Panagrolaimomorpha</taxon>
        <taxon>Panagrolaimoidea</taxon>
        <taxon>Panagrolaimidae</taxon>
        <taxon>Panagrolaimus</taxon>
    </lineage>
</organism>
<name>A0AC35GAX3_9BILA</name>
<sequence>MKKDSVNRSTLSLHITAYEHSIKTSNSNERDESNLTKNTNETSKDIKGIINESTLIFQNQFEFPRQQENQKNKRGIMQFKSSQRLFDPNQQNAENSNPGRRRPSLVRRNAMRIGLFDPNQQSAENTNPGRRRPSLVRHNAMRIGQTYNEEQRKRNNSSPEDLMGGDPDEIQRQKNIAEITALYNAPLPGPSYSFISPGPSQQFMPRSNATLPYGLRPNFLTQNRNFFEILFFDIL</sequence>
<evidence type="ECO:0000313" key="1">
    <source>
        <dbReference type="Proteomes" id="UP000887580"/>
    </source>
</evidence>
<dbReference type="WBParaSite" id="PS1159_v2.g3210.t1">
    <property type="protein sequence ID" value="PS1159_v2.g3210.t1"/>
    <property type="gene ID" value="PS1159_v2.g3210"/>
</dbReference>
<accession>A0AC35GAX3</accession>
<evidence type="ECO:0000313" key="2">
    <source>
        <dbReference type="WBParaSite" id="PS1159_v2.g3210.t1"/>
    </source>
</evidence>
<dbReference type="Proteomes" id="UP000887580">
    <property type="component" value="Unplaced"/>
</dbReference>